<evidence type="ECO:0000313" key="2">
    <source>
        <dbReference type="EMBL" id="KAK3337538.1"/>
    </source>
</evidence>
<protein>
    <submittedName>
        <fullName evidence="2">Tyrosine phosphatase family-domain-containing protein</fullName>
    </submittedName>
</protein>
<dbReference type="AlphaFoldDB" id="A0AAE0J5Z7"/>
<dbReference type="InterPro" id="IPR026893">
    <property type="entry name" value="Tyr/Ser_Pase_IphP-type"/>
</dbReference>
<proteinExistence type="predicted"/>
<sequence length="311" mass="33315">MSAASNDSSASSASRSADCVAPSPPFVHAAGLANLRDIGGYPIDAQPGKAVRRGVIFRAAEPSRLEPDGVAVLQRLGITHVYDLRSEQEFARSSSASQQSPDEAWEGATRIFAPVFRDQDYSPEALAVRFNHYSTGTEGFVKAYATILDAAGGPDNKHAPFKRIVEHLASPTAPPSPLLVHCTAGKDRTGVLCALILALCGVDDDAIAHDYSLTEIGLAPRKPEIIAHLMQTPALFGDRAKAERMVGSRKEDMIATLAMLRETYGSVEEYLVGHCLVAPDSLTQLRRNLIVDVDGEQHVFAGAPTRESKLA</sequence>
<dbReference type="FunFam" id="3.90.190.10:FF:000123">
    <property type="entry name" value="Similar to protein tyrosine/serine phosphatase"/>
    <property type="match status" value="1"/>
</dbReference>
<dbReference type="InterPro" id="IPR016130">
    <property type="entry name" value="Tyr_Pase_AS"/>
</dbReference>
<name>A0AAE0J5Z7_9PEZI</name>
<dbReference type="GO" id="GO:0004721">
    <property type="term" value="F:phosphoprotein phosphatase activity"/>
    <property type="evidence" value="ECO:0007669"/>
    <property type="project" value="InterPro"/>
</dbReference>
<feature type="domain" description="Tyrosine specific protein phosphatases" evidence="1">
    <location>
        <begin position="159"/>
        <end position="203"/>
    </location>
</feature>
<reference evidence="2" key="1">
    <citation type="journal article" date="2023" name="Mol. Phylogenet. Evol.">
        <title>Genome-scale phylogeny and comparative genomics of the fungal order Sordariales.</title>
        <authorList>
            <person name="Hensen N."/>
            <person name="Bonometti L."/>
            <person name="Westerberg I."/>
            <person name="Brannstrom I.O."/>
            <person name="Guillou S."/>
            <person name="Cros-Aarteil S."/>
            <person name="Calhoun S."/>
            <person name="Haridas S."/>
            <person name="Kuo A."/>
            <person name="Mondo S."/>
            <person name="Pangilinan J."/>
            <person name="Riley R."/>
            <person name="LaButti K."/>
            <person name="Andreopoulos B."/>
            <person name="Lipzen A."/>
            <person name="Chen C."/>
            <person name="Yan M."/>
            <person name="Daum C."/>
            <person name="Ng V."/>
            <person name="Clum A."/>
            <person name="Steindorff A."/>
            <person name="Ohm R.A."/>
            <person name="Martin F."/>
            <person name="Silar P."/>
            <person name="Natvig D.O."/>
            <person name="Lalanne C."/>
            <person name="Gautier V."/>
            <person name="Ament-Velasquez S.L."/>
            <person name="Kruys A."/>
            <person name="Hutchinson M.I."/>
            <person name="Powell A.J."/>
            <person name="Barry K."/>
            <person name="Miller A.N."/>
            <person name="Grigoriev I.V."/>
            <person name="Debuchy R."/>
            <person name="Gladieux P."/>
            <person name="Hiltunen Thoren M."/>
            <person name="Johannesson H."/>
        </authorList>
    </citation>
    <scope>NUCLEOTIDE SEQUENCE</scope>
    <source>
        <strain evidence="2">SMH4131-1</strain>
    </source>
</reference>
<gene>
    <name evidence="2" type="ORF">B0T19DRAFT_438188</name>
</gene>
<dbReference type="PANTHER" id="PTHR31126:SF1">
    <property type="entry name" value="TYROSINE SPECIFIC PROTEIN PHOSPHATASES DOMAIN-CONTAINING PROTEIN"/>
    <property type="match status" value="1"/>
</dbReference>
<dbReference type="PANTHER" id="PTHR31126">
    <property type="entry name" value="TYROSINE-PROTEIN PHOSPHATASE"/>
    <property type="match status" value="1"/>
</dbReference>
<dbReference type="SUPFAM" id="SSF52799">
    <property type="entry name" value="(Phosphotyrosine protein) phosphatases II"/>
    <property type="match status" value="1"/>
</dbReference>
<dbReference type="Gene3D" id="3.90.190.10">
    <property type="entry name" value="Protein tyrosine phosphatase superfamily"/>
    <property type="match status" value="1"/>
</dbReference>
<dbReference type="Pfam" id="PF13350">
    <property type="entry name" value="Y_phosphatase3"/>
    <property type="match status" value="1"/>
</dbReference>
<dbReference type="InterPro" id="IPR000387">
    <property type="entry name" value="Tyr_Pase_dom"/>
</dbReference>
<reference evidence="2" key="2">
    <citation type="submission" date="2023-06" db="EMBL/GenBank/DDBJ databases">
        <authorList>
            <consortium name="Lawrence Berkeley National Laboratory"/>
            <person name="Haridas S."/>
            <person name="Hensen N."/>
            <person name="Bonometti L."/>
            <person name="Westerberg I."/>
            <person name="Brannstrom I.O."/>
            <person name="Guillou S."/>
            <person name="Cros-Aarteil S."/>
            <person name="Calhoun S."/>
            <person name="Kuo A."/>
            <person name="Mondo S."/>
            <person name="Pangilinan J."/>
            <person name="Riley R."/>
            <person name="Labutti K."/>
            <person name="Andreopoulos B."/>
            <person name="Lipzen A."/>
            <person name="Chen C."/>
            <person name="Yanf M."/>
            <person name="Daum C."/>
            <person name="Ng V."/>
            <person name="Clum A."/>
            <person name="Steindorff A."/>
            <person name="Ohm R."/>
            <person name="Martin F."/>
            <person name="Silar P."/>
            <person name="Natvig D."/>
            <person name="Lalanne C."/>
            <person name="Gautier V."/>
            <person name="Ament-Velasquez S.L."/>
            <person name="Kruys A."/>
            <person name="Hutchinson M.I."/>
            <person name="Powell A.J."/>
            <person name="Barry K."/>
            <person name="Miller A.N."/>
            <person name="Grigoriev I.V."/>
            <person name="Debuchy R."/>
            <person name="Gladieux P."/>
            <person name="Thoren M.H."/>
            <person name="Johannesson H."/>
        </authorList>
    </citation>
    <scope>NUCLEOTIDE SEQUENCE</scope>
    <source>
        <strain evidence="2">SMH4131-1</strain>
    </source>
</reference>
<dbReference type="Proteomes" id="UP001286456">
    <property type="component" value="Unassembled WGS sequence"/>
</dbReference>
<comment type="caution">
    <text evidence="2">The sequence shown here is derived from an EMBL/GenBank/DDBJ whole genome shotgun (WGS) entry which is preliminary data.</text>
</comment>
<keyword evidence="3" id="KW-1185">Reference proteome</keyword>
<accession>A0AAE0J5Z7</accession>
<dbReference type="PROSITE" id="PS00383">
    <property type="entry name" value="TYR_PHOSPHATASE_1"/>
    <property type="match status" value="1"/>
</dbReference>
<evidence type="ECO:0000313" key="3">
    <source>
        <dbReference type="Proteomes" id="UP001286456"/>
    </source>
</evidence>
<dbReference type="EMBL" id="JAUEPO010000001">
    <property type="protein sequence ID" value="KAK3337538.1"/>
    <property type="molecule type" value="Genomic_DNA"/>
</dbReference>
<dbReference type="PROSITE" id="PS50056">
    <property type="entry name" value="TYR_PHOSPHATASE_2"/>
    <property type="match status" value="1"/>
</dbReference>
<organism evidence="2 3">
    <name type="scientific">Cercophora scortea</name>
    <dbReference type="NCBI Taxonomy" id="314031"/>
    <lineage>
        <taxon>Eukaryota</taxon>
        <taxon>Fungi</taxon>
        <taxon>Dikarya</taxon>
        <taxon>Ascomycota</taxon>
        <taxon>Pezizomycotina</taxon>
        <taxon>Sordariomycetes</taxon>
        <taxon>Sordariomycetidae</taxon>
        <taxon>Sordariales</taxon>
        <taxon>Lasiosphaeriaceae</taxon>
        <taxon>Cercophora</taxon>
    </lineage>
</organism>
<dbReference type="InterPro" id="IPR029021">
    <property type="entry name" value="Prot-tyrosine_phosphatase-like"/>
</dbReference>
<evidence type="ECO:0000259" key="1">
    <source>
        <dbReference type="PROSITE" id="PS50056"/>
    </source>
</evidence>